<feature type="transmembrane region" description="Helical" evidence="13">
    <location>
        <begin position="460"/>
        <end position="477"/>
    </location>
</feature>
<sequence length="507" mass="56512">MATSTTWTVSGVIFISLGIFIGWYLFPNTIKSQVGKAKLLRKGNEMRTAWAKFPISLDFKIYLFNVTNPEEVENGGKPIMQQVGPYFFHEWKEKVNLVDDPKEDTVSYNFLNSFMFNASVTQPLTGMEKITMPHPLMLALTQITEEIKPSALNVANKAHPHILGTKDSFLVTDTAMNILFDGLLVNCSKHKEFAANAVCGQLKANPKGLVKLDEDNFLFSFFGAVNGTPYAETMTVKRGMQNVMDVGQVVMFDGKSKMDKYSGDPCNDIRGTDTTIFPPFMGRSDVWSFGAEICRSMPAKYVRDAEYNGIMCYYYDADFGDMSTDPDLKCFCPTNTTCLKKGAFSLQQCTGAPIIATLPHFFKCHEDYINGVGGVNPTEEDHGIRSYFEPITGTPLSGRRRLQFNMFLKNVPKITVLQNITGPPVLVPLIWIEEGVDLGTDITGKVKTFLYTAPSVMNKVRYVLVLIGILMIGYAVFKHYNKTKLESDGSKADSDNKTTITQVSPAY</sequence>
<evidence type="ECO:0000256" key="8">
    <source>
        <dbReference type="ARBA" id="ARBA00023136"/>
    </source>
</evidence>
<evidence type="ECO:0000256" key="5">
    <source>
        <dbReference type="ARBA" id="ARBA00022692"/>
    </source>
</evidence>
<evidence type="ECO:0000256" key="2">
    <source>
        <dbReference type="ARBA" id="ARBA00010532"/>
    </source>
</evidence>
<keyword evidence="8 13" id="KW-0472">Membrane</keyword>
<evidence type="ECO:0000256" key="12">
    <source>
        <dbReference type="SAM" id="MobiDB-lite"/>
    </source>
</evidence>
<evidence type="ECO:0000256" key="6">
    <source>
        <dbReference type="ARBA" id="ARBA00022725"/>
    </source>
</evidence>
<dbReference type="AlphaFoldDB" id="A0A0U3JF09"/>
<protein>
    <submittedName>
        <fullName evidence="14">Sensory neuron membrane protein 1</fullName>
    </submittedName>
</protein>
<accession>A0A0U3JF09</accession>
<feature type="compositionally biased region" description="Basic and acidic residues" evidence="12">
    <location>
        <begin position="486"/>
        <end position="496"/>
    </location>
</feature>
<organism evidence="14">
    <name type="scientific">Drosicha corpulenta</name>
    <dbReference type="NCBI Taxonomy" id="535978"/>
    <lineage>
        <taxon>Eukaryota</taxon>
        <taxon>Metazoa</taxon>
        <taxon>Ecdysozoa</taxon>
        <taxon>Arthropoda</taxon>
        <taxon>Hexapoda</taxon>
        <taxon>Insecta</taxon>
        <taxon>Pterygota</taxon>
        <taxon>Neoptera</taxon>
        <taxon>Paraneoptera</taxon>
        <taxon>Hemiptera</taxon>
        <taxon>Sternorrhyncha</taxon>
        <taxon>Coccoidea</taxon>
        <taxon>Monophlebidae</taxon>
        <taxon>Drosicha</taxon>
    </lineage>
</organism>
<proteinExistence type="evidence at transcript level"/>
<reference evidence="14" key="1">
    <citation type="submission" date="2015-11" db="EMBL/GenBank/DDBJ databases">
        <title>Identification of candidate chemosensory genes in the antennal transcriptome of Drosicha corpulenta (Kuwana).</title>
        <authorList>
            <person name="Zhang Y."/>
            <person name="Gao Q."/>
            <person name="Xie Y."/>
        </authorList>
    </citation>
    <scope>NUCLEOTIDE SEQUENCE</scope>
</reference>
<comment type="similarity">
    <text evidence="2">Belongs to the CD36 family.</text>
</comment>
<dbReference type="GO" id="GO:0005886">
    <property type="term" value="C:plasma membrane"/>
    <property type="evidence" value="ECO:0007669"/>
    <property type="project" value="UniProtKB-SubCell"/>
</dbReference>
<feature type="compositionally biased region" description="Polar residues" evidence="12">
    <location>
        <begin position="497"/>
        <end position="507"/>
    </location>
</feature>
<keyword evidence="9" id="KW-1015">Disulfide bond</keyword>
<dbReference type="GO" id="GO:0005044">
    <property type="term" value="F:scavenger receptor activity"/>
    <property type="evidence" value="ECO:0007669"/>
    <property type="project" value="TreeGrafter"/>
</dbReference>
<evidence type="ECO:0000256" key="11">
    <source>
        <dbReference type="ARBA" id="ARBA00023180"/>
    </source>
</evidence>
<keyword evidence="10" id="KW-0675">Receptor</keyword>
<evidence type="ECO:0000256" key="13">
    <source>
        <dbReference type="SAM" id="Phobius"/>
    </source>
</evidence>
<dbReference type="GO" id="GO:0005737">
    <property type="term" value="C:cytoplasm"/>
    <property type="evidence" value="ECO:0007669"/>
    <property type="project" value="TreeGrafter"/>
</dbReference>
<feature type="region of interest" description="Disordered" evidence="12">
    <location>
        <begin position="486"/>
        <end position="507"/>
    </location>
</feature>
<dbReference type="PANTHER" id="PTHR11923:SF69">
    <property type="entry name" value="SENSORY NEURON MEMBRANE PROTEIN 1"/>
    <property type="match status" value="1"/>
</dbReference>
<dbReference type="PANTHER" id="PTHR11923">
    <property type="entry name" value="SCAVENGER RECEPTOR CLASS B TYPE-1 SR-B1"/>
    <property type="match status" value="1"/>
</dbReference>
<dbReference type="EMBL" id="KU133771">
    <property type="protein sequence ID" value="ALV87596.1"/>
    <property type="molecule type" value="mRNA"/>
</dbReference>
<keyword evidence="3" id="KW-1003">Cell membrane</keyword>
<keyword evidence="4" id="KW-0716">Sensory transduction</keyword>
<keyword evidence="6" id="KW-0552">Olfaction</keyword>
<evidence type="ECO:0000256" key="10">
    <source>
        <dbReference type="ARBA" id="ARBA00023170"/>
    </source>
</evidence>
<evidence type="ECO:0000256" key="3">
    <source>
        <dbReference type="ARBA" id="ARBA00022475"/>
    </source>
</evidence>
<dbReference type="InterPro" id="IPR002159">
    <property type="entry name" value="CD36_fam"/>
</dbReference>
<comment type="subcellular location">
    <subcellularLocation>
        <location evidence="1">Cell membrane</location>
        <topology evidence="1">Multi-pass membrane protein</topology>
    </subcellularLocation>
</comment>
<evidence type="ECO:0000256" key="1">
    <source>
        <dbReference type="ARBA" id="ARBA00004651"/>
    </source>
</evidence>
<evidence type="ECO:0000256" key="7">
    <source>
        <dbReference type="ARBA" id="ARBA00022989"/>
    </source>
</evidence>
<keyword evidence="7 13" id="KW-1133">Transmembrane helix</keyword>
<name>A0A0U3JF09_9HEMI</name>
<keyword evidence="11" id="KW-0325">Glycoprotein</keyword>
<keyword evidence="5 13" id="KW-0812">Transmembrane</keyword>
<feature type="transmembrane region" description="Helical" evidence="13">
    <location>
        <begin position="7"/>
        <end position="26"/>
    </location>
</feature>
<dbReference type="PRINTS" id="PR01609">
    <property type="entry name" value="CD36FAMILY"/>
</dbReference>
<evidence type="ECO:0000256" key="4">
    <source>
        <dbReference type="ARBA" id="ARBA00022606"/>
    </source>
</evidence>
<dbReference type="Pfam" id="PF01130">
    <property type="entry name" value="CD36"/>
    <property type="match status" value="1"/>
</dbReference>
<dbReference type="GO" id="GO:0007608">
    <property type="term" value="P:sensory perception of smell"/>
    <property type="evidence" value="ECO:0007669"/>
    <property type="project" value="UniProtKB-KW"/>
</dbReference>
<evidence type="ECO:0000256" key="9">
    <source>
        <dbReference type="ARBA" id="ARBA00023157"/>
    </source>
</evidence>
<evidence type="ECO:0000313" key="14">
    <source>
        <dbReference type="EMBL" id="ALV87596.1"/>
    </source>
</evidence>